<evidence type="ECO:0000313" key="4">
    <source>
        <dbReference type="Proteomes" id="UP000007819"/>
    </source>
</evidence>
<dbReference type="PANTHER" id="PTHR45749:SF37">
    <property type="entry name" value="OS05G0311600 PROTEIN"/>
    <property type="match status" value="1"/>
</dbReference>
<reference evidence="4" key="1">
    <citation type="submission" date="2010-06" db="EMBL/GenBank/DDBJ databases">
        <authorList>
            <person name="Jiang H."/>
            <person name="Abraham K."/>
            <person name="Ali S."/>
            <person name="Alsbrooks S.L."/>
            <person name="Anim B.N."/>
            <person name="Anosike U.S."/>
            <person name="Attaway T."/>
            <person name="Bandaranaike D.P."/>
            <person name="Battles P.K."/>
            <person name="Bell S.N."/>
            <person name="Bell A.V."/>
            <person name="Beltran B."/>
            <person name="Bickham C."/>
            <person name="Bustamante Y."/>
            <person name="Caleb T."/>
            <person name="Canada A."/>
            <person name="Cardenas V."/>
            <person name="Carter K."/>
            <person name="Chacko J."/>
            <person name="Chandrabose M.N."/>
            <person name="Chavez D."/>
            <person name="Chavez A."/>
            <person name="Chen L."/>
            <person name="Chu H.-S."/>
            <person name="Claassen K.J."/>
            <person name="Cockrell R."/>
            <person name="Collins M."/>
            <person name="Cooper J.A."/>
            <person name="Cree A."/>
            <person name="Curry S.M."/>
            <person name="Da Y."/>
            <person name="Dao M.D."/>
            <person name="Das B."/>
            <person name="Davila M.-L."/>
            <person name="Davy-Carroll L."/>
            <person name="Denson S."/>
            <person name="Dinh H."/>
            <person name="Ebong V.E."/>
            <person name="Edwards J.R."/>
            <person name="Egan A."/>
            <person name="El-Daye J."/>
            <person name="Escobedo L."/>
            <person name="Fernandez S."/>
            <person name="Fernando P.R."/>
            <person name="Flagg N."/>
            <person name="Forbes L.D."/>
            <person name="Fowler R.G."/>
            <person name="Fu Q."/>
            <person name="Gabisi R.A."/>
            <person name="Ganer J."/>
            <person name="Garbino Pronczuk A."/>
            <person name="Garcia R.M."/>
            <person name="Garner T."/>
            <person name="Garrett T.E."/>
            <person name="Gonzalez D.A."/>
            <person name="Hamid H."/>
            <person name="Hawkins E.S."/>
            <person name="Hirani K."/>
            <person name="Hogues M.E."/>
            <person name="Hollins B."/>
            <person name="Hsiao C.-H."/>
            <person name="Jabil R."/>
            <person name="James M.L."/>
            <person name="Jhangiani S.N."/>
            <person name="Johnson B."/>
            <person name="Johnson Q."/>
            <person name="Joshi V."/>
            <person name="Kalu J.B."/>
            <person name="Kam C."/>
            <person name="Kashfia A."/>
            <person name="Keebler J."/>
            <person name="Kisamo H."/>
            <person name="Kovar C.L."/>
            <person name="Lago L.A."/>
            <person name="Lai C.-Y."/>
            <person name="Laidlaw J."/>
            <person name="Lara F."/>
            <person name="Le T.-K."/>
            <person name="Lee S.L."/>
            <person name="Legall F.H."/>
            <person name="Lemon S.J."/>
            <person name="Lewis L.R."/>
            <person name="Li B."/>
            <person name="Liu Y."/>
            <person name="Liu Y.-S."/>
            <person name="Lopez J."/>
            <person name="Lozado R.J."/>
            <person name="Lu J."/>
            <person name="Madu R.C."/>
            <person name="Maheshwari M."/>
            <person name="Maheshwari R."/>
            <person name="Malloy K."/>
            <person name="Martinez E."/>
            <person name="Mathew T."/>
            <person name="Mercado I.C."/>
            <person name="Mercado C."/>
            <person name="Meyer B."/>
            <person name="Montgomery K."/>
            <person name="Morgan M.B."/>
            <person name="Munidasa M."/>
            <person name="Nazareth L.V."/>
            <person name="Nelson J."/>
            <person name="Ng B.M."/>
            <person name="Nguyen N.B."/>
            <person name="Nguyen P.Q."/>
            <person name="Nguyen T."/>
            <person name="Obregon M."/>
            <person name="Okwuonu G.O."/>
            <person name="Onwere C.G."/>
            <person name="Orozco G."/>
            <person name="Parra A."/>
            <person name="Patel S."/>
            <person name="Patil S."/>
            <person name="Perez A."/>
            <person name="Perez Y."/>
            <person name="Pham C."/>
            <person name="Primus E.L."/>
            <person name="Pu L.-L."/>
            <person name="Puazo M."/>
            <person name="Qin X."/>
            <person name="Quiroz J.B."/>
            <person name="Reese J."/>
            <person name="Richards S."/>
            <person name="Rives C.M."/>
            <person name="Robberts R."/>
            <person name="Ruiz S.J."/>
            <person name="Ruiz M.J."/>
            <person name="Santibanez J."/>
            <person name="Schneider B.W."/>
            <person name="Sisson I."/>
            <person name="Smith M."/>
            <person name="Sodergren E."/>
            <person name="Song X.-Z."/>
            <person name="Song B.B."/>
            <person name="Summersgill H."/>
            <person name="Thelus R."/>
            <person name="Thornton R.D."/>
            <person name="Trejos Z.Y."/>
            <person name="Usmani K."/>
            <person name="Vattathil S."/>
            <person name="Villasana D."/>
            <person name="Walker D.L."/>
            <person name="Wang S."/>
            <person name="Wang K."/>
            <person name="White C.S."/>
            <person name="Williams A.C."/>
            <person name="Williamson J."/>
            <person name="Wilson K."/>
            <person name="Woghiren I.O."/>
            <person name="Woodworth J.R."/>
            <person name="Worley K.C."/>
            <person name="Wright R.A."/>
            <person name="Wu W."/>
            <person name="Young L."/>
            <person name="Zhang L."/>
            <person name="Zhang J."/>
            <person name="Zhu Y."/>
            <person name="Muzny D.M."/>
            <person name="Weinstock G."/>
            <person name="Gibbs R.A."/>
        </authorList>
    </citation>
    <scope>NUCLEOTIDE SEQUENCE [LARGE SCALE GENOMIC DNA]</scope>
    <source>
        <strain evidence="4">LSR1</strain>
    </source>
</reference>
<protein>
    <recommendedName>
        <fullName evidence="2">HAT C-terminal dimerisation domain-containing protein</fullName>
    </recommendedName>
</protein>
<name>A0A8R2BB57_ACYPI</name>
<dbReference type="PANTHER" id="PTHR45749">
    <property type="match status" value="1"/>
</dbReference>
<dbReference type="GO" id="GO:0046983">
    <property type="term" value="F:protein dimerization activity"/>
    <property type="evidence" value="ECO:0007669"/>
    <property type="project" value="InterPro"/>
</dbReference>
<dbReference type="GeneID" id="103311768"/>
<evidence type="ECO:0000256" key="1">
    <source>
        <dbReference type="SAM" id="MobiDB-lite"/>
    </source>
</evidence>
<dbReference type="SUPFAM" id="SSF53098">
    <property type="entry name" value="Ribonuclease H-like"/>
    <property type="match status" value="1"/>
</dbReference>
<reference evidence="3" key="2">
    <citation type="submission" date="2022-06" db="UniProtKB">
        <authorList>
            <consortium name="EnsemblMetazoa"/>
        </authorList>
    </citation>
    <scope>IDENTIFICATION</scope>
</reference>
<dbReference type="Proteomes" id="UP000007819">
    <property type="component" value="Unassembled WGS sequence"/>
</dbReference>
<dbReference type="InterPro" id="IPR012337">
    <property type="entry name" value="RNaseH-like_sf"/>
</dbReference>
<sequence>FKSIDIKVKQFIENHKDEHFTPLPQKRSRKRKMMPGEQAIDEPTSEISDPLTNFKYHTFYVVLDIICKKTICLPKYLHKDNKTYSDSESHNSDSESDEELILKDHIEDFTNSNSLIYIFKLFCSSNIRFTLPNIYMLVKIAVTIPVSSAYTERSFSKLKLVKTRLRSTMAESRLEGLIRIDCEHLYSN</sequence>
<proteinExistence type="predicted"/>
<dbReference type="InterPro" id="IPR008906">
    <property type="entry name" value="HATC_C_dom"/>
</dbReference>
<accession>A0A8R2BB57</accession>
<dbReference type="Pfam" id="PF05699">
    <property type="entry name" value="Dimer_Tnp_hAT"/>
    <property type="match status" value="1"/>
</dbReference>
<dbReference type="RefSeq" id="XP_008189694.1">
    <property type="nucleotide sequence ID" value="XM_008191472.1"/>
</dbReference>
<organism evidence="3 4">
    <name type="scientific">Acyrthosiphon pisum</name>
    <name type="common">Pea aphid</name>
    <dbReference type="NCBI Taxonomy" id="7029"/>
    <lineage>
        <taxon>Eukaryota</taxon>
        <taxon>Metazoa</taxon>
        <taxon>Ecdysozoa</taxon>
        <taxon>Arthropoda</taxon>
        <taxon>Hexapoda</taxon>
        <taxon>Insecta</taxon>
        <taxon>Pterygota</taxon>
        <taxon>Neoptera</taxon>
        <taxon>Paraneoptera</taxon>
        <taxon>Hemiptera</taxon>
        <taxon>Sternorrhyncha</taxon>
        <taxon>Aphidomorpha</taxon>
        <taxon>Aphidoidea</taxon>
        <taxon>Aphididae</taxon>
        <taxon>Macrosiphini</taxon>
        <taxon>Acyrthosiphon</taxon>
    </lineage>
</organism>
<dbReference type="KEGG" id="api:103311768"/>
<dbReference type="EnsemblMetazoa" id="XM_008191472.1">
    <property type="protein sequence ID" value="XP_008189694.1"/>
    <property type="gene ID" value="LOC103311768"/>
</dbReference>
<evidence type="ECO:0000259" key="2">
    <source>
        <dbReference type="Pfam" id="PF05699"/>
    </source>
</evidence>
<dbReference type="OrthoDB" id="5990256at2759"/>
<feature type="region of interest" description="Disordered" evidence="1">
    <location>
        <begin position="19"/>
        <end position="43"/>
    </location>
</feature>
<keyword evidence="4" id="KW-1185">Reference proteome</keyword>
<feature type="domain" description="HAT C-terminal dimerisation" evidence="2">
    <location>
        <begin position="131"/>
        <end position="178"/>
    </location>
</feature>
<evidence type="ECO:0000313" key="3">
    <source>
        <dbReference type="EnsemblMetazoa" id="XP_008189694.1"/>
    </source>
</evidence>
<dbReference type="AlphaFoldDB" id="A0A8R2BB57"/>